<proteinExistence type="predicted"/>
<dbReference type="EMBL" id="JBEVCJ010000031">
    <property type="protein sequence ID" value="MET1256939.1"/>
    <property type="molecule type" value="Genomic_DNA"/>
</dbReference>
<name>A0ABV2BYE0_9GAMM</name>
<comment type="caution">
    <text evidence="1">The sequence shown here is derived from an EMBL/GenBank/DDBJ whole genome shotgun (WGS) entry which is preliminary data.</text>
</comment>
<evidence type="ECO:0000313" key="1">
    <source>
        <dbReference type="EMBL" id="MET1256939.1"/>
    </source>
</evidence>
<dbReference type="RefSeq" id="WP_353897522.1">
    <property type="nucleotide sequence ID" value="NZ_JBEVCJ010000031.1"/>
</dbReference>
<protein>
    <recommendedName>
        <fullName evidence="3">TIGR03759 family integrating conjugative element protein</fullName>
    </recommendedName>
</protein>
<accession>A0ABV2BYE0</accession>
<keyword evidence="2" id="KW-1185">Reference proteome</keyword>
<reference evidence="1 2" key="1">
    <citation type="submission" date="2024-06" db="EMBL/GenBank/DDBJ databases">
        <authorList>
            <person name="Li F."/>
        </authorList>
    </citation>
    <scope>NUCLEOTIDE SEQUENCE [LARGE SCALE GENOMIC DNA]</scope>
    <source>
        <strain evidence="1 2">GXAS 311</strain>
    </source>
</reference>
<sequence>MKPILISIILLFFCGNLFAIEITKTEKTFTATNYYISNSQAAEMWKLSESDIEAYKLIMAGPRGNFSPGIAPPLALALETDNKAERIKYLTIYAQLEYERTQKDLAVSQLYRKIFDDLYSGPVIKTDMLFSKNEEYIRPGDRFVVFIDNNCNDCKLKILNDLIKTSNFPNNPTDIYVKGLSGESELHAWASANSIKVEDVQKGLVTLNLMQSNTMQFLETTDYAIFVLRNDSLFSFYN</sequence>
<dbReference type="Proteomes" id="UP001548189">
    <property type="component" value="Unassembled WGS sequence"/>
</dbReference>
<gene>
    <name evidence="1" type="ORF">ABVT43_17485</name>
</gene>
<evidence type="ECO:0000313" key="2">
    <source>
        <dbReference type="Proteomes" id="UP001548189"/>
    </source>
</evidence>
<organism evidence="1 2">
    <name type="scientific">Aliikangiella maris</name>
    <dbReference type="NCBI Taxonomy" id="3162458"/>
    <lineage>
        <taxon>Bacteria</taxon>
        <taxon>Pseudomonadati</taxon>
        <taxon>Pseudomonadota</taxon>
        <taxon>Gammaproteobacteria</taxon>
        <taxon>Oceanospirillales</taxon>
        <taxon>Pleioneaceae</taxon>
        <taxon>Aliikangiella</taxon>
    </lineage>
</organism>
<evidence type="ECO:0008006" key="3">
    <source>
        <dbReference type="Google" id="ProtNLM"/>
    </source>
</evidence>